<dbReference type="PANTHER" id="PTHR30012">
    <property type="entry name" value="GENERAL SECRETION PATHWAY PROTEIN"/>
    <property type="match status" value="1"/>
</dbReference>
<comment type="similarity">
    <text evidence="2">Belongs to the GSP F family.</text>
</comment>
<evidence type="ECO:0000256" key="4">
    <source>
        <dbReference type="ARBA" id="ARBA00022692"/>
    </source>
</evidence>
<evidence type="ECO:0000259" key="8">
    <source>
        <dbReference type="Pfam" id="PF00482"/>
    </source>
</evidence>
<evidence type="ECO:0000256" key="5">
    <source>
        <dbReference type="ARBA" id="ARBA00022989"/>
    </source>
</evidence>
<dbReference type="PANTHER" id="PTHR30012:SF0">
    <property type="entry name" value="TYPE II SECRETION SYSTEM PROTEIN F-RELATED"/>
    <property type="match status" value="1"/>
</dbReference>
<evidence type="ECO:0000256" key="1">
    <source>
        <dbReference type="ARBA" id="ARBA00004651"/>
    </source>
</evidence>
<dbReference type="Proteomes" id="UP000183988">
    <property type="component" value="Unassembled WGS sequence"/>
</dbReference>
<keyword evidence="3" id="KW-1003">Cell membrane</keyword>
<dbReference type="STRING" id="930117.SAMN05216225_1001475"/>
<dbReference type="InterPro" id="IPR042094">
    <property type="entry name" value="T2SS_GspF_sf"/>
</dbReference>
<reference evidence="9 10" key="1">
    <citation type="submission" date="2016-11" db="EMBL/GenBank/DDBJ databases">
        <authorList>
            <person name="Jaros S."/>
            <person name="Januszkiewicz K."/>
            <person name="Wedrychowicz H."/>
        </authorList>
    </citation>
    <scope>NUCLEOTIDE SEQUENCE [LARGE SCALE GENOMIC DNA]</scope>
    <source>
        <strain evidence="9 10">IBRC-M 10683</strain>
    </source>
</reference>
<evidence type="ECO:0000313" key="10">
    <source>
        <dbReference type="Proteomes" id="UP000183988"/>
    </source>
</evidence>
<organism evidence="9 10">
    <name type="scientific">Ornithinibacillus halophilus</name>
    <dbReference type="NCBI Taxonomy" id="930117"/>
    <lineage>
        <taxon>Bacteria</taxon>
        <taxon>Bacillati</taxon>
        <taxon>Bacillota</taxon>
        <taxon>Bacilli</taxon>
        <taxon>Bacillales</taxon>
        <taxon>Bacillaceae</taxon>
        <taxon>Ornithinibacillus</taxon>
    </lineage>
</organism>
<sequence>MHMAILQKIPIPNYFNQPSSDIQLKFLNRLSRSLNNGYSLIDALETIKWDITLLPIVNPILTHLKNGKSLDQAMELARFHPSITSYLYFVRVNGDLDKSIKRCAELFENRLHYQKKFKQVIRYPFILFIIFSILLFFISKSVLPSFSLLFTTEDNQSTMQTAMTIIDILGSTLIFIILAIPIIGISWYFIKRKLSVPFQIKIVQKVPLYRKYVLLNTSYLFATHLKSLLKTGMSLNEILTLLSYQSKLPIIAYYSKTMATGLSKGVSISTLLTEFSLLEKNLADIFQRNSNAEALEKDLSIYASYLTEELNQKIVKTITLLQPIFLIIIGLFIVVIYLTVMWPMFELIQTN</sequence>
<gene>
    <name evidence="9" type="ORF">SAMN05216225_1001475</name>
</gene>
<feature type="domain" description="Type II secretion system protein GspF" evidence="8">
    <location>
        <begin position="26"/>
        <end position="143"/>
    </location>
</feature>
<evidence type="ECO:0000256" key="3">
    <source>
        <dbReference type="ARBA" id="ARBA00022475"/>
    </source>
</evidence>
<keyword evidence="6 7" id="KW-0472">Membrane</keyword>
<accession>A0A1M5D0W9</accession>
<feature type="transmembrane region" description="Helical" evidence="7">
    <location>
        <begin position="163"/>
        <end position="190"/>
    </location>
</feature>
<dbReference type="InterPro" id="IPR018076">
    <property type="entry name" value="T2SS_GspF_dom"/>
</dbReference>
<keyword evidence="4 7" id="KW-0812">Transmembrane</keyword>
<evidence type="ECO:0000256" key="6">
    <source>
        <dbReference type="ARBA" id="ARBA00023136"/>
    </source>
</evidence>
<dbReference type="InterPro" id="IPR047692">
    <property type="entry name" value="T4P_ComGB"/>
</dbReference>
<dbReference type="GO" id="GO:0005886">
    <property type="term" value="C:plasma membrane"/>
    <property type="evidence" value="ECO:0007669"/>
    <property type="project" value="UniProtKB-SubCell"/>
</dbReference>
<protein>
    <submittedName>
        <fullName evidence="9">Competence-related pilin export protein ComGB</fullName>
    </submittedName>
</protein>
<dbReference type="InterPro" id="IPR003004">
    <property type="entry name" value="GspF/PilC"/>
</dbReference>
<keyword evidence="5 7" id="KW-1133">Transmembrane helix</keyword>
<name>A0A1M5D0W9_9BACI</name>
<dbReference type="EMBL" id="FQVW01000001">
    <property type="protein sequence ID" value="SHF60656.1"/>
    <property type="molecule type" value="Genomic_DNA"/>
</dbReference>
<dbReference type="PRINTS" id="PR00812">
    <property type="entry name" value="BCTERIALGSPF"/>
</dbReference>
<keyword evidence="10" id="KW-1185">Reference proteome</keyword>
<evidence type="ECO:0000313" key="9">
    <source>
        <dbReference type="EMBL" id="SHF60656.1"/>
    </source>
</evidence>
<evidence type="ECO:0000256" key="2">
    <source>
        <dbReference type="ARBA" id="ARBA00005745"/>
    </source>
</evidence>
<proteinExistence type="inferred from homology"/>
<evidence type="ECO:0000256" key="7">
    <source>
        <dbReference type="SAM" id="Phobius"/>
    </source>
</evidence>
<feature type="transmembrane region" description="Helical" evidence="7">
    <location>
        <begin position="120"/>
        <end position="143"/>
    </location>
</feature>
<feature type="domain" description="Type II secretion system protein GspF" evidence="8">
    <location>
        <begin position="221"/>
        <end position="343"/>
    </location>
</feature>
<feature type="transmembrane region" description="Helical" evidence="7">
    <location>
        <begin position="324"/>
        <end position="345"/>
    </location>
</feature>
<dbReference type="Gene3D" id="1.20.81.30">
    <property type="entry name" value="Type II secretion system (T2SS), domain F"/>
    <property type="match status" value="2"/>
</dbReference>
<comment type="subcellular location">
    <subcellularLocation>
        <location evidence="1">Cell membrane</location>
        <topology evidence="1">Multi-pass membrane protein</topology>
    </subcellularLocation>
</comment>
<dbReference type="NCBIfam" id="NF041012">
    <property type="entry name" value="T4P_ComGB"/>
    <property type="match status" value="1"/>
</dbReference>
<dbReference type="Pfam" id="PF00482">
    <property type="entry name" value="T2SSF"/>
    <property type="match status" value="2"/>
</dbReference>
<dbReference type="AlphaFoldDB" id="A0A1M5D0W9"/>